<feature type="compositionally biased region" description="Basic and acidic residues" evidence="2">
    <location>
        <begin position="1035"/>
        <end position="1049"/>
    </location>
</feature>
<dbReference type="SUPFAM" id="SSF82185">
    <property type="entry name" value="Histone H3 K4-specific methyltransferase SET7/9 N-terminal domain"/>
    <property type="match status" value="1"/>
</dbReference>
<keyword evidence="1" id="KW-0677">Repeat</keyword>
<feature type="compositionally biased region" description="Acidic residues" evidence="2">
    <location>
        <begin position="378"/>
        <end position="387"/>
    </location>
</feature>
<evidence type="ECO:0000256" key="3">
    <source>
        <dbReference type="SAM" id="Phobius"/>
    </source>
</evidence>
<name>A0A4S4EFE3_CAMSN</name>
<protein>
    <submittedName>
        <fullName evidence="4">Uncharacterized protein</fullName>
    </submittedName>
</protein>
<feature type="compositionally biased region" description="Acidic residues" evidence="2">
    <location>
        <begin position="14"/>
        <end position="36"/>
    </location>
</feature>
<feature type="transmembrane region" description="Helical" evidence="3">
    <location>
        <begin position="274"/>
        <end position="294"/>
    </location>
</feature>
<dbReference type="PANTHER" id="PTHR43215:SF13">
    <property type="entry name" value="PROTEIN TIC 100"/>
    <property type="match status" value="1"/>
</dbReference>
<dbReference type="Proteomes" id="UP000306102">
    <property type="component" value="Unassembled WGS sequence"/>
</dbReference>
<dbReference type="EMBL" id="SDRB02005313">
    <property type="protein sequence ID" value="THG14505.1"/>
    <property type="molecule type" value="Genomic_DNA"/>
</dbReference>
<keyword evidence="3" id="KW-0812">Transmembrane</keyword>
<evidence type="ECO:0000256" key="1">
    <source>
        <dbReference type="ARBA" id="ARBA00022737"/>
    </source>
</evidence>
<proteinExistence type="predicted"/>
<evidence type="ECO:0000256" key="2">
    <source>
        <dbReference type="SAM" id="MobiDB-lite"/>
    </source>
</evidence>
<feature type="compositionally biased region" description="Acidic residues" evidence="2">
    <location>
        <begin position="79"/>
        <end position="88"/>
    </location>
</feature>
<feature type="compositionally biased region" description="Acidic residues" evidence="2">
    <location>
        <begin position="308"/>
        <end position="335"/>
    </location>
</feature>
<dbReference type="InterPro" id="IPR003409">
    <property type="entry name" value="MORN"/>
</dbReference>
<feature type="compositionally biased region" description="Acidic residues" evidence="2">
    <location>
        <begin position="346"/>
        <end position="363"/>
    </location>
</feature>
<feature type="compositionally biased region" description="Polar residues" evidence="2">
    <location>
        <begin position="68"/>
        <end position="77"/>
    </location>
</feature>
<dbReference type="STRING" id="542762.A0A4S4EFE3"/>
<gene>
    <name evidence="4" type="ORF">TEA_029624</name>
</gene>
<feature type="region of interest" description="Disordered" evidence="2">
    <location>
        <begin position="300"/>
        <end position="388"/>
    </location>
</feature>
<keyword evidence="3" id="KW-1133">Transmembrane helix</keyword>
<dbReference type="GO" id="GO:0016020">
    <property type="term" value="C:membrane"/>
    <property type="evidence" value="ECO:0007669"/>
    <property type="project" value="UniProtKB-ARBA"/>
</dbReference>
<keyword evidence="3" id="KW-0472">Membrane</keyword>
<feature type="compositionally biased region" description="Acidic residues" evidence="2">
    <location>
        <begin position="47"/>
        <end position="64"/>
    </location>
</feature>
<feature type="region of interest" description="Disordered" evidence="2">
    <location>
        <begin position="1"/>
        <end position="91"/>
    </location>
</feature>
<dbReference type="Pfam" id="PF02493">
    <property type="entry name" value="MORN"/>
    <property type="match status" value="3"/>
</dbReference>
<organism evidence="4 5">
    <name type="scientific">Camellia sinensis var. sinensis</name>
    <name type="common">China tea</name>
    <dbReference type="NCBI Taxonomy" id="542762"/>
    <lineage>
        <taxon>Eukaryota</taxon>
        <taxon>Viridiplantae</taxon>
        <taxon>Streptophyta</taxon>
        <taxon>Embryophyta</taxon>
        <taxon>Tracheophyta</taxon>
        <taxon>Spermatophyta</taxon>
        <taxon>Magnoliopsida</taxon>
        <taxon>eudicotyledons</taxon>
        <taxon>Gunneridae</taxon>
        <taxon>Pentapetalae</taxon>
        <taxon>asterids</taxon>
        <taxon>Ericales</taxon>
        <taxon>Theaceae</taxon>
        <taxon>Camellia</taxon>
    </lineage>
</organism>
<reference evidence="4 5" key="1">
    <citation type="journal article" date="2018" name="Proc. Natl. Acad. Sci. U.S.A.">
        <title>Draft genome sequence of Camellia sinensis var. sinensis provides insights into the evolution of the tea genome and tea quality.</title>
        <authorList>
            <person name="Wei C."/>
            <person name="Yang H."/>
            <person name="Wang S."/>
            <person name="Zhao J."/>
            <person name="Liu C."/>
            <person name="Gao L."/>
            <person name="Xia E."/>
            <person name="Lu Y."/>
            <person name="Tai Y."/>
            <person name="She G."/>
            <person name="Sun J."/>
            <person name="Cao H."/>
            <person name="Tong W."/>
            <person name="Gao Q."/>
            <person name="Li Y."/>
            <person name="Deng W."/>
            <person name="Jiang X."/>
            <person name="Wang W."/>
            <person name="Chen Q."/>
            <person name="Zhang S."/>
            <person name="Li H."/>
            <person name="Wu J."/>
            <person name="Wang P."/>
            <person name="Li P."/>
            <person name="Shi C."/>
            <person name="Zheng F."/>
            <person name="Jian J."/>
            <person name="Huang B."/>
            <person name="Shan D."/>
            <person name="Shi M."/>
            <person name="Fang C."/>
            <person name="Yue Y."/>
            <person name="Li F."/>
            <person name="Li D."/>
            <person name="Wei S."/>
            <person name="Han B."/>
            <person name="Jiang C."/>
            <person name="Yin Y."/>
            <person name="Xia T."/>
            <person name="Zhang Z."/>
            <person name="Bennetzen J.L."/>
            <person name="Zhao S."/>
            <person name="Wan X."/>
        </authorList>
    </citation>
    <scope>NUCLEOTIDE SEQUENCE [LARGE SCALE GENOMIC DNA]</scope>
    <source>
        <strain evidence="5">cv. Shuchazao</strain>
        <tissue evidence="4">Leaf</tissue>
    </source>
</reference>
<feature type="transmembrane region" description="Helical" evidence="3">
    <location>
        <begin position="245"/>
        <end position="262"/>
    </location>
</feature>
<dbReference type="PANTHER" id="PTHR43215">
    <property type="entry name" value="RADIAL SPOKE HEAD 1 HOMOLOG"/>
    <property type="match status" value="1"/>
</dbReference>
<dbReference type="AlphaFoldDB" id="A0A4S4EFE3"/>
<feature type="region of interest" description="Disordered" evidence="2">
    <location>
        <begin position="976"/>
        <end position="1063"/>
    </location>
</feature>
<feature type="compositionally biased region" description="Acidic residues" evidence="2">
    <location>
        <begin position="1004"/>
        <end position="1025"/>
    </location>
</feature>
<evidence type="ECO:0000313" key="4">
    <source>
        <dbReference type="EMBL" id="THG14505.1"/>
    </source>
</evidence>
<comment type="caution">
    <text evidence="4">The sequence shown here is derived from an EMBL/GenBank/DDBJ whole genome shotgun (WGS) entry which is preliminary data.</text>
</comment>
<sequence>MLVATVMRGIRKEEEEEDDDDDEDEEEDEPNPEEPLADNPSSSSSSDDSDSDSDYDSDDSEQPDTELATRTSGTTVNYEEIDEEDNSEEANVKRFMQILDSKRMKREQDEEEKEYVYHEDLFDFPRDRENWREEDLKELWADAPLEMTKPGWDPAWVDEDEMEVVKEEIKAGRDPPIAPFYVPYRKPYPAIPDNHYDISNPKSVIEELDRIEEFLIWVSYIFPDGSTSPGPSVNPWAQAHFTCRFLLLFVVCPASFYLYLLFIHSLSLLLVSPYLFLVTLSLSLSLFLSLSVRLTRMANEDPKPQFENPEEEEEEEDDDDDEDEEEDEPNPEEPLADNPSSSSSSDDSDSDSDYDSDDSEQPDTELATRTSGTTVNYEEIDEEDNSEEANVKRFMQILDSKRMKREQDEEEKEYVYHEDLFDFPRDRENWREEDLKELWADAPLEMTKPGWDPAWVDEDEMEVVKEEIKAGRDPPIAPFYVPYRKPYPAIPDNHYDISNPKSVIEELDRIEEFLIWVSYIFPDGSTYEGTVWDDLAHGKGVYVAEQGLVRYEGEWLQNNMEGHGVVEVDIPDIEPVPGSKLEAKMRAEGKIIQRDYMSPEDREWLEMDIEDSIRLAGGNYEIPFYENDEWIRQFGRKPEKGRYRYAGEWKHGRMHGCGIYEVNERPIHGRFYFGELLEDPAGCDEDVSALHAGIAEVAAAKARMFVNKPDGMVREQRGPYGDPQHPYFYEEEDVWMAPGFINQFYEVPDYWKTYVHEVDEEREMWLNSFYKAPLRLPMPADTNTGGRKVPSPTSEPEHCSSIDAYFVVDIWHIVWSDEKPEFILINKEPEPDPEDPSKLIYSEDPLILHTPTGRIINYVDDEEHGVRLFWQPPLEDGEDVDPAKAQFLPLGFDEFYGRGGTAKKDNIWMRLFTAVENALKPMCEKLENWTEEQKKASEMKMKLIEKEIELVEAELCLEEAIEDMDEELKRIEKEEQKKVDKGLQEEEDIFTPEMTSKDVKTSATEEEGEADEEVEGEEEEEDDDVTPTSFGSVIKDQDSTKDDKKENKPGRSPFSSTSLSPVSSSSLVSMSICFAGSTSAAAVVFKVEGGEITTKAAATTFFEALSLFGVFSTKEWPKFETESSKTHTETNQGNFQVTFKKPLNSKDFCKLPNKQPRRLQTTCCNRSGFSEHTIFAHQFGYRYTSNKAHCNYFMFANDDDEDVTSTIRSNTRPRQTITTEEFNELRTILSQMENELHDHGRRLQRMDKKSKAIIYVIVFCTIFYLMT</sequence>
<keyword evidence="5" id="KW-1185">Reference proteome</keyword>
<evidence type="ECO:0000313" key="5">
    <source>
        <dbReference type="Proteomes" id="UP000306102"/>
    </source>
</evidence>
<accession>A0A4S4EFE3</accession>
<dbReference type="Gene3D" id="2.20.110.10">
    <property type="entry name" value="Histone H3 K4-specific methyltransferase SET7/9 N-terminal domain"/>
    <property type="match status" value="1"/>
</dbReference>
<feature type="compositionally biased region" description="Polar residues" evidence="2">
    <location>
        <begin position="367"/>
        <end position="376"/>
    </location>
</feature>
<dbReference type="SMART" id="SM00698">
    <property type="entry name" value="MORN"/>
    <property type="match status" value="3"/>
</dbReference>
<feature type="compositionally biased region" description="Low complexity" evidence="2">
    <location>
        <begin position="1052"/>
        <end position="1063"/>
    </location>
</feature>